<feature type="compositionally biased region" description="Polar residues" evidence="1">
    <location>
        <begin position="1"/>
        <end position="10"/>
    </location>
</feature>
<organism evidence="2">
    <name type="scientific">Glycine soja</name>
    <name type="common">Wild soybean</name>
    <dbReference type="NCBI Taxonomy" id="3848"/>
    <lineage>
        <taxon>Eukaryota</taxon>
        <taxon>Viridiplantae</taxon>
        <taxon>Streptophyta</taxon>
        <taxon>Embryophyta</taxon>
        <taxon>Tracheophyta</taxon>
        <taxon>Spermatophyta</taxon>
        <taxon>Magnoliopsida</taxon>
        <taxon>eudicotyledons</taxon>
        <taxon>Gunneridae</taxon>
        <taxon>Pentapetalae</taxon>
        <taxon>rosids</taxon>
        <taxon>fabids</taxon>
        <taxon>Fabales</taxon>
        <taxon>Fabaceae</taxon>
        <taxon>Papilionoideae</taxon>
        <taxon>50 kb inversion clade</taxon>
        <taxon>NPAAA clade</taxon>
        <taxon>indigoferoid/millettioid clade</taxon>
        <taxon>Phaseoleae</taxon>
        <taxon>Glycine</taxon>
        <taxon>Glycine subgen. Soja</taxon>
    </lineage>
</organism>
<dbReference type="GO" id="GO:0034511">
    <property type="term" value="F:U3 snoRNA binding"/>
    <property type="evidence" value="ECO:0007669"/>
    <property type="project" value="TreeGrafter"/>
</dbReference>
<dbReference type="GO" id="GO:0000479">
    <property type="term" value="P:endonucleolytic cleavage of tricistronic rRNA transcript (SSU-rRNA, 5.8S rRNA, LSU-rRNA)"/>
    <property type="evidence" value="ECO:0007669"/>
    <property type="project" value="TreeGrafter"/>
</dbReference>
<name>A0A0B2QHP6_GLYSO</name>
<proteinExistence type="predicted"/>
<dbReference type="AlphaFoldDB" id="A0A0B2QHP6"/>
<dbReference type="PANTHER" id="PTHR12858">
    <property type="entry name" value="RIBOSOME BIOGENESIS PROTEIN"/>
    <property type="match status" value="1"/>
</dbReference>
<dbReference type="Proteomes" id="UP000053555">
    <property type="component" value="Unassembled WGS sequence"/>
</dbReference>
<dbReference type="GO" id="GO:0003924">
    <property type="term" value="F:GTPase activity"/>
    <property type="evidence" value="ECO:0007669"/>
    <property type="project" value="TreeGrafter"/>
</dbReference>
<dbReference type="PANTHER" id="PTHR12858:SF2">
    <property type="entry name" value="RIBOSOME BIOGENESIS PROTEIN BMS1 HOMOLOG"/>
    <property type="match status" value="1"/>
</dbReference>
<dbReference type="GO" id="GO:0000462">
    <property type="term" value="P:maturation of SSU-rRNA from tricistronic rRNA transcript (SSU-rRNA, 5.8S rRNA, LSU-rRNA)"/>
    <property type="evidence" value="ECO:0007669"/>
    <property type="project" value="TreeGrafter"/>
</dbReference>
<dbReference type="GO" id="GO:0030686">
    <property type="term" value="C:90S preribosome"/>
    <property type="evidence" value="ECO:0007669"/>
    <property type="project" value="TreeGrafter"/>
</dbReference>
<evidence type="ECO:0000256" key="1">
    <source>
        <dbReference type="SAM" id="MobiDB-lite"/>
    </source>
</evidence>
<accession>A0A0B2QHP6</accession>
<feature type="region of interest" description="Disordered" evidence="1">
    <location>
        <begin position="1"/>
        <end position="53"/>
    </location>
</feature>
<dbReference type="InterPro" id="IPR039761">
    <property type="entry name" value="Bms1/Tsr1"/>
</dbReference>
<dbReference type="GO" id="GO:0005525">
    <property type="term" value="F:GTP binding"/>
    <property type="evidence" value="ECO:0007669"/>
    <property type="project" value="TreeGrafter"/>
</dbReference>
<evidence type="ECO:0000313" key="2">
    <source>
        <dbReference type="EMBL" id="KHN19734.1"/>
    </source>
</evidence>
<sequence>MAHKTCQSGAKTNKKKTKKKQKQNPDDVGGEDPRKQNPEAFTFSSSNKAKHLQSRVVKKEQCRLHAPVIDCSYGEPAPYVVVV</sequence>
<feature type="compositionally biased region" description="Basic residues" evidence="1">
    <location>
        <begin position="12"/>
        <end position="22"/>
    </location>
</feature>
<gene>
    <name evidence="2" type="ORF">glysoja_024835</name>
</gene>
<reference evidence="2" key="1">
    <citation type="submission" date="2014-07" db="EMBL/GenBank/DDBJ databases">
        <title>Identification of a novel salt tolerance gene in wild soybean by whole-genome sequencing.</title>
        <authorList>
            <person name="Lam H.-M."/>
            <person name="Qi X."/>
            <person name="Li M.-W."/>
            <person name="Liu X."/>
            <person name="Xie M."/>
            <person name="Ni M."/>
            <person name="Xu X."/>
        </authorList>
    </citation>
    <scope>NUCLEOTIDE SEQUENCE [LARGE SCALE GENOMIC DNA]</scope>
    <source>
        <tissue evidence="2">Root</tissue>
    </source>
</reference>
<protein>
    <submittedName>
        <fullName evidence="2">Uncharacterized protein</fullName>
    </submittedName>
</protein>
<dbReference type="EMBL" id="KN658722">
    <property type="protein sequence ID" value="KHN19734.1"/>
    <property type="molecule type" value="Genomic_DNA"/>
</dbReference>